<evidence type="ECO:0000256" key="6">
    <source>
        <dbReference type="RuleBase" id="RU000640"/>
    </source>
</evidence>
<keyword evidence="5 6" id="KW-0143">Chaperone</keyword>
<keyword evidence="3" id="KW-0809">Transit peptide</keyword>
<dbReference type="PANTHER" id="PTHR21237">
    <property type="entry name" value="GRPE PROTEIN"/>
    <property type="match status" value="1"/>
</dbReference>
<evidence type="ECO:0000256" key="5">
    <source>
        <dbReference type="ARBA" id="ARBA00023186"/>
    </source>
</evidence>
<dbReference type="GO" id="GO:0030150">
    <property type="term" value="P:protein import into mitochondrial matrix"/>
    <property type="evidence" value="ECO:0007669"/>
    <property type="project" value="EnsemblFungi"/>
</dbReference>
<sequence>MHRALYNSLTKTANACCVSRSVRFVAPQVSVCNPQRLAFRFNSTNASKEAAKEEAPKEEVKSEEEQSSGAESEAQEADPLAELKDKLEKKDKELASMKNHYARAIADFRHLQETTKTEVQKAKDFALQKFAKDLLDSLDNFNLALGHVKEDTLKLNDEVRSLYEGVDMTKTVFEKTLNKYGIEKIDPIDQVFDPNLHEATFQMANPGKEPGTVFHVQQVGYTLNERVLRPAKVGVVKSEDDN</sequence>
<dbReference type="EMBL" id="JABWAD010000010">
    <property type="protein sequence ID" value="KAF6071967.1"/>
    <property type="molecule type" value="Genomic_DNA"/>
</dbReference>
<dbReference type="InterPro" id="IPR013805">
    <property type="entry name" value="GrpE_CC"/>
</dbReference>
<dbReference type="FunFam" id="2.30.22.10:FF:000002">
    <property type="entry name" value="GrpE protein homolog"/>
    <property type="match status" value="1"/>
</dbReference>
<reference evidence="9 10" key="1">
    <citation type="submission" date="2020-03" db="EMBL/GenBank/DDBJ databases">
        <title>FDA dAtabase for Regulatory Grade micrObial Sequences (FDA-ARGOS): Supporting development and validation of Infectious Disease Dx tests.</title>
        <authorList>
            <person name="Campos J."/>
            <person name="Goldberg B."/>
            <person name="Tallon L."/>
            <person name="Sadzewicz L."/>
            <person name="Vavikolanu K."/>
            <person name="Mehta A."/>
            <person name="Aluvathingal J."/>
            <person name="Nadendla S."/>
            <person name="Nandy P."/>
            <person name="Geyer C."/>
            <person name="Yan Y."/>
            <person name="Sichtig H."/>
        </authorList>
    </citation>
    <scope>NUCLEOTIDE SEQUENCE [LARGE SCALE GENOMIC DNA]</scope>
    <source>
        <strain evidence="9 10">FDAARGOS_656</strain>
    </source>
</reference>
<dbReference type="GO" id="GO:0001405">
    <property type="term" value="C:PAM complex, Tim23 associated import motor"/>
    <property type="evidence" value="ECO:0007669"/>
    <property type="project" value="EnsemblFungi"/>
</dbReference>
<comment type="subcellular location">
    <subcellularLocation>
        <location evidence="1 6">Mitochondrion matrix</location>
    </subcellularLocation>
</comment>
<dbReference type="InterPro" id="IPR009012">
    <property type="entry name" value="GrpE_head"/>
</dbReference>
<dbReference type="CDD" id="cd00446">
    <property type="entry name" value="GrpE"/>
    <property type="match status" value="1"/>
</dbReference>
<dbReference type="GO" id="GO:0000774">
    <property type="term" value="F:adenyl-nucleotide exchange factor activity"/>
    <property type="evidence" value="ECO:0007669"/>
    <property type="project" value="EnsemblFungi"/>
</dbReference>
<feature type="region of interest" description="Disordered" evidence="8">
    <location>
        <begin position="45"/>
        <end position="80"/>
    </location>
</feature>
<protein>
    <recommendedName>
        <fullName evidence="6">GrpE protein homolog</fullName>
    </recommendedName>
</protein>
<dbReference type="SMR" id="A0A8H6F6Y6"/>
<evidence type="ECO:0000256" key="7">
    <source>
        <dbReference type="RuleBase" id="RU004478"/>
    </source>
</evidence>
<dbReference type="SUPFAM" id="SSF51064">
    <property type="entry name" value="Head domain of nucleotide exchange factor GrpE"/>
    <property type="match status" value="1"/>
</dbReference>
<comment type="similarity">
    <text evidence="2 7">Belongs to the GrpE family.</text>
</comment>
<dbReference type="GO" id="GO:0051082">
    <property type="term" value="F:unfolded protein binding"/>
    <property type="evidence" value="ECO:0007669"/>
    <property type="project" value="TreeGrafter"/>
</dbReference>
<name>A0A8H6F6Y6_CANAX</name>
<dbReference type="PRINTS" id="PR00773">
    <property type="entry name" value="GRPEPROTEIN"/>
</dbReference>
<evidence type="ECO:0000313" key="10">
    <source>
        <dbReference type="Proteomes" id="UP000536275"/>
    </source>
</evidence>
<evidence type="ECO:0000313" key="9">
    <source>
        <dbReference type="EMBL" id="KAF6071967.1"/>
    </source>
</evidence>
<dbReference type="SUPFAM" id="SSF58014">
    <property type="entry name" value="Coiled-coil domain of nucleotide exchange factor GrpE"/>
    <property type="match status" value="1"/>
</dbReference>
<proteinExistence type="inferred from homology"/>
<keyword evidence="4 6" id="KW-0496">Mitochondrion</keyword>
<comment type="function">
    <text evidence="6">Essential component of the PAM complex, a complex required for the translocation of transit peptide-containing proteins from the inner membrane into the mitochondrial matrix in an ATP-dependent manner.</text>
</comment>
<dbReference type="PROSITE" id="PS01071">
    <property type="entry name" value="GRPE"/>
    <property type="match status" value="1"/>
</dbReference>
<evidence type="ECO:0000256" key="8">
    <source>
        <dbReference type="SAM" id="MobiDB-lite"/>
    </source>
</evidence>
<dbReference type="Pfam" id="PF01025">
    <property type="entry name" value="GrpE"/>
    <property type="match status" value="1"/>
</dbReference>
<dbReference type="InterPro" id="IPR000740">
    <property type="entry name" value="GrpE"/>
</dbReference>
<dbReference type="Proteomes" id="UP000536275">
    <property type="component" value="Unassembled WGS sequence"/>
</dbReference>
<organism evidence="9 10">
    <name type="scientific">Candida albicans</name>
    <name type="common">Yeast</name>
    <dbReference type="NCBI Taxonomy" id="5476"/>
    <lineage>
        <taxon>Eukaryota</taxon>
        <taxon>Fungi</taxon>
        <taxon>Dikarya</taxon>
        <taxon>Ascomycota</taxon>
        <taxon>Saccharomycotina</taxon>
        <taxon>Pichiomycetes</taxon>
        <taxon>Debaryomycetaceae</taxon>
        <taxon>Candida/Lodderomyces clade</taxon>
        <taxon>Candida</taxon>
    </lineage>
</organism>
<gene>
    <name evidence="9" type="ORF">FOB64_000919</name>
</gene>
<evidence type="ECO:0000256" key="2">
    <source>
        <dbReference type="ARBA" id="ARBA00009054"/>
    </source>
</evidence>
<dbReference type="PANTHER" id="PTHR21237:SF23">
    <property type="entry name" value="GRPE PROTEIN HOMOLOG, MITOCHONDRIAL"/>
    <property type="match status" value="1"/>
</dbReference>
<dbReference type="GO" id="GO:0042803">
    <property type="term" value="F:protein homodimerization activity"/>
    <property type="evidence" value="ECO:0007669"/>
    <property type="project" value="InterPro"/>
</dbReference>
<feature type="compositionally biased region" description="Basic and acidic residues" evidence="8">
    <location>
        <begin position="49"/>
        <end position="64"/>
    </location>
</feature>
<dbReference type="Gene3D" id="3.90.20.20">
    <property type="match status" value="1"/>
</dbReference>
<accession>A0A8H6F6Y6</accession>
<comment type="caution">
    <text evidence="9">The sequence shown here is derived from an EMBL/GenBank/DDBJ whole genome shotgun (WGS) entry which is preliminary data.</text>
</comment>
<evidence type="ECO:0000256" key="4">
    <source>
        <dbReference type="ARBA" id="ARBA00023128"/>
    </source>
</evidence>
<dbReference type="GO" id="GO:0042026">
    <property type="term" value="P:protein refolding"/>
    <property type="evidence" value="ECO:0007669"/>
    <property type="project" value="EnsemblFungi"/>
</dbReference>
<evidence type="ECO:0000256" key="3">
    <source>
        <dbReference type="ARBA" id="ARBA00022946"/>
    </source>
</evidence>
<dbReference type="Gene3D" id="2.30.22.10">
    <property type="entry name" value="Head domain of nucleotide exchange factor GrpE"/>
    <property type="match status" value="1"/>
</dbReference>
<dbReference type="GO" id="GO:0051087">
    <property type="term" value="F:protein-folding chaperone binding"/>
    <property type="evidence" value="ECO:0007669"/>
    <property type="project" value="InterPro"/>
</dbReference>
<dbReference type="HAMAP" id="MF_01151">
    <property type="entry name" value="GrpE"/>
    <property type="match status" value="1"/>
</dbReference>
<dbReference type="FunFam" id="3.90.20.20:FF:000011">
    <property type="entry name" value="GrpE protein homolog"/>
    <property type="match status" value="1"/>
</dbReference>
<evidence type="ECO:0000256" key="1">
    <source>
        <dbReference type="ARBA" id="ARBA00004305"/>
    </source>
</evidence>
<dbReference type="OMA" id="PHRHQAI"/>
<dbReference type="AlphaFoldDB" id="A0A8H6F6Y6"/>